<dbReference type="InterPro" id="IPR017853">
    <property type="entry name" value="GH"/>
</dbReference>
<accession>A0ABV9T1T9</accession>
<dbReference type="Gene3D" id="2.60.40.1180">
    <property type="entry name" value="Golgi alpha-mannosidase II"/>
    <property type="match status" value="1"/>
</dbReference>
<sequence length="492" mass="54673">MGSISVRLRDLVSLTIGTLLLVHLNACSGDGPPGYEPPKQAEEIGKASLWLTTGDRSKLLNQETDIPITKLDDSSLPAITLSLEDKKQHIEGFGAALTGSAAYLIQQKMNPSQRHALLQELFDPGVGIGLSYLRMTIGSSDFSLSDYTYNDLPHGQTDYNLERFSIEKDREDVIPVFREIINIAPNLKIMGSPWSPPAWMKTNNNLRGGKLKPEAYEVYAEYFVKYIEAFQAEGITVDAVTVQNEPLHFTAGYPCMEMNSEEQNVFIRDFLGPKFKSKGISTDIILYDHNWDNTHFAISILNDPETREYVSGSAFHGYAGHVDATGIVHSSHPDKGLYFTEISGGEWATNFSDNLQWNMSNIFIGTTRNWSKNVLMWNLALDQDFGPKNNGCQNCRGVVTINNNNGQVTRNVEYYSLGHFSKFVRPGAWRVGSNTSGNMDGIEHVAFSDQSGKKVVVISNNNNEAKELKVKADGGQLIYNLPAKSVITLVWN</sequence>
<protein>
    <submittedName>
        <fullName evidence="7">Glycoside hydrolase family 30 beta sandwich domain-containing protein</fullName>
    </submittedName>
</protein>
<dbReference type="InterPro" id="IPR033453">
    <property type="entry name" value="Glyco_hydro_30_TIM-barrel"/>
</dbReference>
<dbReference type="EMBL" id="JBHSJJ010000007">
    <property type="protein sequence ID" value="MFC4872688.1"/>
    <property type="molecule type" value="Genomic_DNA"/>
</dbReference>
<dbReference type="Proteomes" id="UP001595818">
    <property type="component" value="Unassembled WGS sequence"/>
</dbReference>
<gene>
    <name evidence="7" type="ORF">ACFPFU_13410</name>
</gene>
<dbReference type="SUPFAM" id="SSF51445">
    <property type="entry name" value="(Trans)glycosidases"/>
    <property type="match status" value="1"/>
</dbReference>
<organism evidence="7 8">
    <name type="scientific">Negadavirga shengliensis</name>
    <dbReference type="NCBI Taxonomy" id="1389218"/>
    <lineage>
        <taxon>Bacteria</taxon>
        <taxon>Pseudomonadati</taxon>
        <taxon>Bacteroidota</taxon>
        <taxon>Cytophagia</taxon>
        <taxon>Cytophagales</taxon>
        <taxon>Cyclobacteriaceae</taxon>
        <taxon>Negadavirga</taxon>
    </lineage>
</organism>
<dbReference type="SUPFAM" id="SSF51011">
    <property type="entry name" value="Glycosyl hydrolase domain"/>
    <property type="match status" value="1"/>
</dbReference>
<dbReference type="Gene3D" id="3.20.20.80">
    <property type="entry name" value="Glycosidases"/>
    <property type="match status" value="1"/>
</dbReference>
<keyword evidence="3 4" id="KW-0378">Hydrolase</keyword>
<dbReference type="InterPro" id="IPR033452">
    <property type="entry name" value="GH30_C"/>
</dbReference>
<evidence type="ECO:0000256" key="2">
    <source>
        <dbReference type="ARBA" id="ARBA00022729"/>
    </source>
</evidence>
<evidence type="ECO:0000259" key="5">
    <source>
        <dbReference type="Pfam" id="PF02055"/>
    </source>
</evidence>
<dbReference type="Pfam" id="PF02055">
    <property type="entry name" value="Glyco_hydro_30"/>
    <property type="match status" value="1"/>
</dbReference>
<dbReference type="PANTHER" id="PTHR11069">
    <property type="entry name" value="GLUCOSYLCERAMIDASE"/>
    <property type="match status" value="1"/>
</dbReference>
<feature type="domain" description="Glycosyl hydrolase family 30 beta sandwich" evidence="6">
    <location>
        <begin position="427"/>
        <end position="489"/>
    </location>
</feature>
<evidence type="ECO:0000259" key="6">
    <source>
        <dbReference type="Pfam" id="PF17189"/>
    </source>
</evidence>
<dbReference type="InterPro" id="IPR001139">
    <property type="entry name" value="Glyco_hydro_30"/>
</dbReference>
<comment type="similarity">
    <text evidence="1 4">Belongs to the glycosyl hydrolase 30 family.</text>
</comment>
<dbReference type="GO" id="GO:0016787">
    <property type="term" value="F:hydrolase activity"/>
    <property type="evidence" value="ECO:0007669"/>
    <property type="project" value="UniProtKB-KW"/>
</dbReference>
<evidence type="ECO:0000313" key="7">
    <source>
        <dbReference type="EMBL" id="MFC4872688.1"/>
    </source>
</evidence>
<dbReference type="Pfam" id="PF17189">
    <property type="entry name" value="Glyco_hydro_30C"/>
    <property type="match status" value="1"/>
</dbReference>
<comment type="caution">
    <text evidence="7">The sequence shown here is derived from an EMBL/GenBank/DDBJ whole genome shotgun (WGS) entry which is preliminary data.</text>
</comment>
<dbReference type="RefSeq" id="WP_377065271.1">
    <property type="nucleotide sequence ID" value="NZ_JBHSJJ010000007.1"/>
</dbReference>
<keyword evidence="8" id="KW-1185">Reference proteome</keyword>
<name>A0ABV9T1T9_9BACT</name>
<reference evidence="8" key="1">
    <citation type="journal article" date="2019" name="Int. J. Syst. Evol. Microbiol.">
        <title>The Global Catalogue of Microorganisms (GCM) 10K type strain sequencing project: providing services to taxonomists for standard genome sequencing and annotation.</title>
        <authorList>
            <consortium name="The Broad Institute Genomics Platform"/>
            <consortium name="The Broad Institute Genome Sequencing Center for Infectious Disease"/>
            <person name="Wu L."/>
            <person name="Ma J."/>
        </authorList>
    </citation>
    <scope>NUCLEOTIDE SEQUENCE [LARGE SCALE GENOMIC DNA]</scope>
    <source>
        <strain evidence="8">CGMCC 4.7466</strain>
    </source>
</reference>
<evidence type="ECO:0000256" key="3">
    <source>
        <dbReference type="ARBA" id="ARBA00022801"/>
    </source>
</evidence>
<dbReference type="PANTHER" id="PTHR11069:SF23">
    <property type="entry name" value="LYSOSOMAL ACID GLUCOSYLCERAMIDASE"/>
    <property type="match status" value="1"/>
</dbReference>
<evidence type="ECO:0000256" key="4">
    <source>
        <dbReference type="RuleBase" id="RU361188"/>
    </source>
</evidence>
<evidence type="ECO:0000313" key="8">
    <source>
        <dbReference type="Proteomes" id="UP001595818"/>
    </source>
</evidence>
<proteinExistence type="inferred from homology"/>
<keyword evidence="2" id="KW-0732">Signal</keyword>
<dbReference type="InterPro" id="IPR013780">
    <property type="entry name" value="Glyco_hydro_b"/>
</dbReference>
<feature type="domain" description="Glycosyl hydrolase family 30 TIM-barrel" evidence="5">
    <location>
        <begin position="90"/>
        <end position="424"/>
    </location>
</feature>
<evidence type="ECO:0000256" key="1">
    <source>
        <dbReference type="ARBA" id="ARBA00005382"/>
    </source>
</evidence>
<keyword evidence="4" id="KW-0326">Glycosidase</keyword>